<accession>A0A5M8R3I7</accession>
<sequence length="83" mass="9737">MVTLKFVRDDWVKEKNGSRLMQIDEYQIVEIVTFENGNLSMPVVKRAYNGKVWCTWINENKAVVTQPFWETDLEAVSQRSARV</sequence>
<evidence type="ECO:0000313" key="2">
    <source>
        <dbReference type="Proteomes" id="UP000323994"/>
    </source>
</evidence>
<proteinExistence type="predicted"/>
<keyword evidence="2" id="KW-1185">Reference proteome</keyword>
<dbReference type="Proteomes" id="UP000323994">
    <property type="component" value="Unassembled WGS sequence"/>
</dbReference>
<dbReference type="AlphaFoldDB" id="A0A5M8R3I7"/>
<dbReference type="OrthoDB" id="963094at2"/>
<reference evidence="1 2" key="1">
    <citation type="submission" date="2019-05" db="EMBL/GenBank/DDBJ databases">
        <authorList>
            <person name="Qu J.-H."/>
        </authorList>
    </citation>
    <scope>NUCLEOTIDE SEQUENCE [LARGE SCALE GENOMIC DNA]</scope>
    <source>
        <strain evidence="1 2">NS28</strain>
    </source>
</reference>
<comment type="caution">
    <text evidence="1">The sequence shown here is derived from an EMBL/GenBank/DDBJ whole genome shotgun (WGS) entry which is preliminary data.</text>
</comment>
<protein>
    <recommendedName>
        <fullName evidence="3">DUF2158 domain-containing protein</fullName>
    </recommendedName>
</protein>
<evidence type="ECO:0008006" key="3">
    <source>
        <dbReference type="Google" id="ProtNLM"/>
    </source>
</evidence>
<organism evidence="1 2">
    <name type="scientific">Dyadobacter flavalbus</name>
    <dbReference type="NCBI Taxonomy" id="2579942"/>
    <lineage>
        <taxon>Bacteria</taxon>
        <taxon>Pseudomonadati</taxon>
        <taxon>Bacteroidota</taxon>
        <taxon>Cytophagia</taxon>
        <taxon>Cytophagales</taxon>
        <taxon>Spirosomataceae</taxon>
        <taxon>Dyadobacter</taxon>
    </lineage>
</organism>
<dbReference type="EMBL" id="VBSN01000006">
    <property type="protein sequence ID" value="KAA6441820.1"/>
    <property type="molecule type" value="Genomic_DNA"/>
</dbReference>
<name>A0A5M8R3I7_9BACT</name>
<gene>
    <name evidence="1" type="ORF">FEM33_00705</name>
</gene>
<evidence type="ECO:0000313" key="1">
    <source>
        <dbReference type="EMBL" id="KAA6441820.1"/>
    </source>
</evidence>